<evidence type="ECO:0000256" key="2">
    <source>
        <dbReference type="SAM" id="SignalP"/>
    </source>
</evidence>
<dbReference type="InterPro" id="IPR040846">
    <property type="entry name" value="ORF_12_N"/>
</dbReference>
<dbReference type="InterPro" id="IPR012338">
    <property type="entry name" value="Beta-lactam/transpept-like"/>
</dbReference>
<comment type="caution">
    <text evidence="5">The sequence shown here is derived from an EMBL/GenBank/DDBJ whole genome shotgun (WGS) entry which is preliminary data.</text>
</comment>
<dbReference type="EMBL" id="PDJD01000001">
    <property type="protein sequence ID" value="PFG20589.1"/>
    <property type="molecule type" value="Genomic_DNA"/>
</dbReference>
<dbReference type="Gene3D" id="3.10.450.280">
    <property type="match status" value="1"/>
</dbReference>
<feature type="domain" description="ORF 12 gene product N-terminal" evidence="4">
    <location>
        <begin position="66"/>
        <end position="158"/>
    </location>
</feature>
<evidence type="ECO:0000313" key="6">
    <source>
        <dbReference type="Proteomes" id="UP000224915"/>
    </source>
</evidence>
<dbReference type="PANTHER" id="PTHR35333">
    <property type="entry name" value="BETA-LACTAMASE"/>
    <property type="match status" value="1"/>
</dbReference>
<dbReference type="InterPro" id="IPR000871">
    <property type="entry name" value="Beta-lactam_class-A"/>
</dbReference>
<dbReference type="SUPFAM" id="SSF56601">
    <property type="entry name" value="beta-lactamase/transpeptidase-like"/>
    <property type="match status" value="1"/>
</dbReference>
<dbReference type="GO" id="GO:0008800">
    <property type="term" value="F:beta-lactamase activity"/>
    <property type="evidence" value="ECO:0007669"/>
    <property type="project" value="InterPro"/>
</dbReference>
<dbReference type="GO" id="GO:0046677">
    <property type="term" value="P:response to antibiotic"/>
    <property type="evidence" value="ECO:0007669"/>
    <property type="project" value="InterPro"/>
</dbReference>
<dbReference type="Pfam" id="PF18042">
    <property type="entry name" value="ORF_12_N"/>
    <property type="match status" value="1"/>
</dbReference>
<protein>
    <submittedName>
        <fullName evidence="5">Beta-lactamase family protein</fullName>
    </submittedName>
</protein>
<feature type="domain" description="Beta-lactamase class A catalytic" evidence="3">
    <location>
        <begin position="205"/>
        <end position="307"/>
    </location>
</feature>
<evidence type="ECO:0000256" key="1">
    <source>
        <dbReference type="SAM" id="MobiDB-lite"/>
    </source>
</evidence>
<dbReference type="AlphaFoldDB" id="A0A2A9D409"/>
<reference evidence="5 6" key="1">
    <citation type="submission" date="2017-10" db="EMBL/GenBank/DDBJ databases">
        <title>Sequencing the genomes of 1000 actinobacteria strains.</title>
        <authorList>
            <person name="Klenk H.-P."/>
        </authorList>
    </citation>
    <scope>NUCLEOTIDE SEQUENCE [LARGE SCALE GENOMIC DNA]</scope>
    <source>
        <strain evidence="5 6">DSM 21801</strain>
    </source>
</reference>
<dbReference type="PANTHER" id="PTHR35333:SF5">
    <property type="entry name" value="CONSERVED LIPOPROTEIN LPQF-RELATED"/>
    <property type="match status" value="1"/>
</dbReference>
<evidence type="ECO:0000259" key="3">
    <source>
        <dbReference type="Pfam" id="PF13354"/>
    </source>
</evidence>
<keyword evidence="6" id="KW-1185">Reference proteome</keyword>
<dbReference type="Pfam" id="PF13354">
    <property type="entry name" value="Beta-lactamase2"/>
    <property type="match status" value="1"/>
</dbReference>
<dbReference type="Gene3D" id="3.40.710.10">
    <property type="entry name" value="DD-peptidase/beta-lactamase superfamily"/>
    <property type="match status" value="1"/>
</dbReference>
<dbReference type="GO" id="GO:0030655">
    <property type="term" value="P:beta-lactam antibiotic catabolic process"/>
    <property type="evidence" value="ECO:0007669"/>
    <property type="project" value="InterPro"/>
</dbReference>
<dbReference type="PROSITE" id="PS51257">
    <property type="entry name" value="PROKAR_LIPOPROTEIN"/>
    <property type="match status" value="1"/>
</dbReference>
<feature type="signal peptide" evidence="2">
    <location>
        <begin position="1"/>
        <end position="31"/>
    </location>
</feature>
<gene>
    <name evidence="5" type="ORF">ATL40_2194</name>
</gene>
<keyword evidence="2" id="KW-0732">Signal</keyword>
<dbReference type="Proteomes" id="UP000224915">
    <property type="component" value="Unassembled WGS sequence"/>
</dbReference>
<dbReference type="RefSeq" id="WP_098469536.1">
    <property type="nucleotide sequence ID" value="NZ_PDJD01000001.1"/>
</dbReference>
<evidence type="ECO:0000313" key="5">
    <source>
        <dbReference type="EMBL" id="PFG20589.1"/>
    </source>
</evidence>
<dbReference type="InterPro" id="IPR045155">
    <property type="entry name" value="Beta-lactam_cat"/>
</dbReference>
<organism evidence="5 6">
    <name type="scientific">Serinibacter salmoneus</name>
    <dbReference type="NCBI Taxonomy" id="556530"/>
    <lineage>
        <taxon>Bacteria</taxon>
        <taxon>Bacillati</taxon>
        <taxon>Actinomycetota</taxon>
        <taxon>Actinomycetes</taxon>
        <taxon>Micrococcales</taxon>
        <taxon>Beutenbergiaceae</taxon>
        <taxon>Serinibacter</taxon>
    </lineage>
</organism>
<accession>A0A2A9D409</accession>
<name>A0A2A9D409_9MICO</name>
<feature type="compositionally biased region" description="Low complexity" evidence="1">
    <location>
        <begin position="31"/>
        <end position="48"/>
    </location>
</feature>
<proteinExistence type="predicted"/>
<evidence type="ECO:0000259" key="4">
    <source>
        <dbReference type="Pfam" id="PF18042"/>
    </source>
</evidence>
<feature type="chain" id="PRO_5012812084" evidence="2">
    <location>
        <begin position="32"/>
        <end position="492"/>
    </location>
</feature>
<sequence length="492" mass="51770">MRRRPPTPTISASAIAATALTLLLGCSGGDAAPSGSEAADAGAEQAQETGLETGQETGAGDDAEVPADDLGRQVTWVTEALDPDTPASTDDVIAHVSEATLAQISADDLRLTLTRLGLTGPWQVVGYEADQDGALATIRDTAGTELELTLTLAQDGLIHTLLFQEPYTHTEATTWQELSDAVDRLPADTTLVVTRLGEDGVSEPAFAVGEQEAWPIGSVFKVYVLGALTQAVADGTIGWQDELAVTDELRSLPTGRLQDAETGTVVTVREAAELMISISDNTATDLLIDALGRERVEAAVVAMGHARPELLTPFPSTREMFHLAWAGAAPEREERRARWREASADERRTMLADLPETLAVEAEAVTDAAWPDGLDWFADADDLTAAWAWLRQAAGTTAGAPLPEILAMNPGLPEHTAAHADQVWFKGGSAPGELALSWLVRGRHGGEEGATGTDAFVVTLQARHAAPMAVADARPYAASAADAVRLALEGEG</sequence>
<dbReference type="OrthoDB" id="108135at2"/>
<feature type="region of interest" description="Disordered" evidence="1">
    <location>
        <begin position="31"/>
        <end position="66"/>
    </location>
</feature>